<evidence type="ECO:0000313" key="2">
    <source>
        <dbReference type="EMBL" id="CAD8414134.1"/>
    </source>
</evidence>
<reference evidence="2" key="1">
    <citation type="submission" date="2021-01" db="EMBL/GenBank/DDBJ databases">
        <authorList>
            <person name="Corre E."/>
            <person name="Pelletier E."/>
            <person name="Niang G."/>
            <person name="Scheremetjew M."/>
            <person name="Finn R."/>
            <person name="Kale V."/>
            <person name="Holt S."/>
            <person name="Cochrane G."/>
            <person name="Meng A."/>
            <person name="Brown T."/>
            <person name="Cohen L."/>
        </authorList>
    </citation>
    <scope>NUCLEOTIDE SEQUENCE</scope>
    <source>
        <strain evidence="2">CCAP1064/1</strain>
    </source>
</reference>
<evidence type="ECO:0000256" key="1">
    <source>
        <dbReference type="SAM" id="MobiDB-lite"/>
    </source>
</evidence>
<protein>
    <submittedName>
        <fullName evidence="2">Uncharacterized protein</fullName>
    </submittedName>
</protein>
<dbReference type="AlphaFoldDB" id="A0A7S0GFS0"/>
<feature type="compositionally biased region" description="Polar residues" evidence="1">
    <location>
        <begin position="154"/>
        <end position="173"/>
    </location>
</feature>
<organism evidence="2">
    <name type="scientific">Proboscia inermis</name>
    <dbReference type="NCBI Taxonomy" id="420281"/>
    <lineage>
        <taxon>Eukaryota</taxon>
        <taxon>Sar</taxon>
        <taxon>Stramenopiles</taxon>
        <taxon>Ochrophyta</taxon>
        <taxon>Bacillariophyta</taxon>
        <taxon>Coscinodiscophyceae</taxon>
        <taxon>Rhizosoleniophycidae</taxon>
        <taxon>Rhizosoleniales</taxon>
        <taxon>Rhizosoleniaceae</taxon>
        <taxon>Proboscia</taxon>
    </lineage>
</organism>
<accession>A0A7S0GFS0</accession>
<name>A0A7S0GFS0_9STRA</name>
<proteinExistence type="predicted"/>
<feature type="region of interest" description="Disordered" evidence="1">
    <location>
        <begin position="140"/>
        <end position="179"/>
    </location>
</feature>
<dbReference type="EMBL" id="HBEL01021976">
    <property type="protein sequence ID" value="CAD8414134.1"/>
    <property type="molecule type" value="Transcribed_RNA"/>
</dbReference>
<sequence>MIIHPNNRIKILSAECDFVSVHMVIANLPKAVHYETDGRPIPVDGEFVLPSPRSSYDDNGILRFYQELIDMSVLLIRNYPPHTFCDVLEQHLEESKASQDPQSKHFVSDTSPVMCLFTAAPFWALKDTCSADWVILQKKRRRKRTKSSRQTLKQNAKQKVTSRNIESGTSDNYSDAKAAAGIAKKSGKKAKSLPMMKNARIYNVVWDVFGSIISGINISGRNNRLQIER</sequence>
<gene>
    <name evidence="2" type="ORF">PINE0816_LOCUS10267</name>
</gene>